<dbReference type="OrthoDB" id="6160471at2759"/>
<protein>
    <recommendedName>
        <fullName evidence="6">CS domain-containing protein</fullName>
    </recommendedName>
</protein>
<dbReference type="SUPFAM" id="SSF49764">
    <property type="entry name" value="HSP20-like chaperones"/>
    <property type="match status" value="1"/>
</dbReference>
<dbReference type="SUPFAM" id="SSF56349">
    <property type="entry name" value="DNA breaking-rejoining enzymes"/>
    <property type="match status" value="1"/>
</dbReference>
<sequence length="591" mass="67702">MGEKLSPFVYWGQKSDIVSLKVDLREVIDPKVDITEDGLTFCSEGHGVQGQNRYQFHLNFYLPIDPEKSKYRITERGIDFHVAKRGAEVWPRLTEDKVKYAWLKIDFDKVYYEESEEEPNDKMSNEEEMMKQLEKELKSIESAHTAAGGRGLERFGTAEDEDIDDLMNDVLANNTKKSTKFALKLVYDYCVSKGIDANIEDRSPASLNNLLKEFYVNIRQANGDYYSRSSFCVIRQSINRHLKQPPHNKPFDVITDTAFTTANNIFKAMCKKLRKEGKGQIKHKKSVDKGDIKKLYEHPRTFNVNSPSGLLNKVWFEVLLYFCRRGQENLREMKPQDFKISKDDEGKEYVHKISSEMTKNHQGVDEEDFEPEGGRMYATGTPMCPVLSFKKYLDKLNPNQTAFWQRPRDSFDEEDEIWYENKPLGKNTLGSMMKNISESANLCKSYTNHCVRATCITVLSDSGFEARHIVTISGHRNEQSVQNYVRDTSTAQKRDMSASISSYTAANSTANLDQNNNNENINNSVFDVNESDLTEDQCDNIFESIQQGEAELHPLSDLTNINPPAQTTKCTGMNKHPIVFNNCNVTIHNIS</sequence>
<evidence type="ECO:0000313" key="7">
    <source>
        <dbReference type="EMBL" id="VDI37689.1"/>
    </source>
</evidence>
<evidence type="ECO:0000256" key="3">
    <source>
        <dbReference type="ARBA" id="ARBA00022843"/>
    </source>
</evidence>
<keyword evidence="4" id="KW-0233">DNA recombination</keyword>
<keyword evidence="8" id="KW-1185">Reference proteome</keyword>
<dbReference type="FunFam" id="2.60.40.790:FF:000013">
    <property type="entry name" value="Very-long-chain (3R)-3-hydroxyacyl-CoA dehydratase"/>
    <property type="match status" value="1"/>
</dbReference>
<dbReference type="GO" id="GO:0003677">
    <property type="term" value="F:DNA binding"/>
    <property type="evidence" value="ECO:0007669"/>
    <property type="project" value="InterPro"/>
</dbReference>
<feature type="domain" description="CS" evidence="6">
    <location>
        <begin position="4"/>
        <end position="94"/>
    </location>
</feature>
<dbReference type="GO" id="GO:0015074">
    <property type="term" value="P:DNA integration"/>
    <property type="evidence" value="ECO:0007669"/>
    <property type="project" value="InterPro"/>
</dbReference>
<dbReference type="PROSITE" id="PS51203">
    <property type="entry name" value="CS"/>
    <property type="match status" value="1"/>
</dbReference>
<evidence type="ECO:0000256" key="1">
    <source>
        <dbReference type="ARBA" id="ARBA00022499"/>
    </source>
</evidence>
<dbReference type="PANTHER" id="PTHR21446">
    <property type="entry name" value="DUF3504 DOMAIN-CONTAINING PROTEIN"/>
    <property type="match status" value="1"/>
</dbReference>
<keyword evidence="3" id="KW-0832">Ubl conjugation</keyword>
<proteinExistence type="inferred from homology"/>
<dbReference type="EMBL" id="UYJE01005481">
    <property type="protein sequence ID" value="VDI37689.1"/>
    <property type="molecule type" value="Genomic_DNA"/>
</dbReference>
<dbReference type="InterPro" id="IPR013762">
    <property type="entry name" value="Integrase-like_cat_sf"/>
</dbReference>
<dbReference type="PANTHER" id="PTHR21446:SF12">
    <property type="entry name" value="POTASSIUM CHANNEL TETRAMERIZATION DOMAIN CONTAINING 1"/>
    <property type="match status" value="1"/>
</dbReference>
<dbReference type="Pfam" id="PF04969">
    <property type="entry name" value="CS"/>
    <property type="match status" value="1"/>
</dbReference>
<dbReference type="CDD" id="cd06465">
    <property type="entry name" value="p23_hB-ind1_like"/>
    <property type="match status" value="1"/>
</dbReference>
<evidence type="ECO:0000313" key="8">
    <source>
        <dbReference type="Proteomes" id="UP000596742"/>
    </source>
</evidence>
<dbReference type="InterPro" id="IPR008978">
    <property type="entry name" value="HSP20-like_chaperone"/>
</dbReference>
<dbReference type="InterPro" id="IPR052787">
    <property type="entry name" value="MAVS"/>
</dbReference>
<comment type="caution">
    <text evidence="7">The sequence shown here is derived from an EMBL/GenBank/DDBJ whole genome shotgun (WGS) entry which is preliminary data.</text>
</comment>
<dbReference type="InterPro" id="IPR011010">
    <property type="entry name" value="DNA_brk_join_enz"/>
</dbReference>
<dbReference type="Pfam" id="PF12012">
    <property type="entry name" value="DUF3504"/>
    <property type="match status" value="1"/>
</dbReference>
<evidence type="ECO:0000256" key="4">
    <source>
        <dbReference type="ARBA" id="ARBA00023172"/>
    </source>
</evidence>
<dbReference type="Gene3D" id="2.60.40.790">
    <property type="match status" value="1"/>
</dbReference>
<evidence type="ECO:0000259" key="6">
    <source>
        <dbReference type="PROSITE" id="PS51203"/>
    </source>
</evidence>
<dbReference type="AlphaFoldDB" id="A0A8B6ENW4"/>
<dbReference type="Proteomes" id="UP000596742">
    <property type="component" value="Unassembled WGS sequence"/>
</dbReference>
<organism evidence="7 8">
    <name type="scientific">Mytilus galloprovincialis</name>
    <name type="common">Mediterranean mussel</name>
    <dbReference type="NCBI Taxonomy" id="29158"/>
    <lineage>
        <taxon>Eukaryota</taxon>
        <taxon>Metazoa</taxon>
        <taxon>Spiralia</taxon>
        <taxon>Lophotrochozoa</taxon>
        <taxon>Mollusca</taxon>
        <taxon>Bivalvia</taxon>
        <taxon>Autobranchia</taxon>
        <taxon>Pteriomorphia</taxon>
        <taxon>Mytilida</taxon>
        <taxon>Mytiloidea</taxon>
        <taxon>Mytilidae</taxon>
        <taxon>Mytilinae</taxon>
        <taxon>Mytilus</taxon>
    </lineage>
</organism>
<keyword evidence="2" id="KW-0597">Phosphoprotein</keyword>
<dbReference type="InterPro" id="IPR021893">
    <property type="entry name" value="ZMYM2-like_C"/>
</dbReference>
<gene>
    <name evidence="7" type="ORF">MGAL_10B092936</name>
</gene>
<name>A0A8B6ENW4_MYTGA</name>
<accession>A0A8B6ENW4</accession>
<dbReference type="GO" id="GO:0006310">
    <property type="term" value="P:DNA recombination"/>
    <property type="evidence" value="ECO:0007669"/>
    <property type="project" value="UniProtKB-KW"/>
</dbReference>
<evidence type="ECO:0000256" key="2">
    <source>
        <dbReference type="ARBA" id="ARBA00022553"/>
    </source>
</evidence>
<dbReference type="InterPro" id="IPR007052">
    <property type="entry name" value="CS_dom"/>
</dbReference>
<keyword evidence="1" id="KW-1017">Isopeptide bond</keyword>
<dbReference type="Gene3D" id="1.10.443.10">
    <property type="entry name" value="Intergrase catalytic core"/>
    <property type="match status" value="1"/>
</dbReference>
<evidence type="ECO:0000256" key="5">
    <source>
        <dbReference type="ARBA" id="ARBA00025733"/>
    </source>
</evidence>
<reference evidence="7" key="1">
    <citation type="submission" date="2018-11" db="EMBL/GenBank/DDBJ databases">
        <authorList>
            <person name="Alioto T."/>
            <person name="Alioto T."/>
        </authorList>
    </citation>
    <scope>NUCLEOTIDE SEQUENCE</scope>
</reference>
<comment type="similarity">
    <text evidence="5">Belongs to the p23/wos2 family.</text>
</comment>